<dbReference type="AlphaFoldDB" id="A0A1S0TH92"/>
<dbReference type="EMBL" id="JH712650">
    <property type="protein sequence ID" value="EFO13813.1"/>
    <property type="molecule type" value="Genomic_DNA"/>
</dbReference>
<gene>
    <name evidence="2" type="ORF">LOAG_14715</name>
</gene>
<organism evidence="2">
    <name type="scientific">Loa loa</name>
    <name type="common">Eye worm</name>
    <name type="synonym">Filaria loa</name>
    <dbReference type="NCBI Taxonomy" id="7209"/>
    <lineage>
        <taxon>Eukaryota</taxon>
        <taxon>Metazoa</taxon>
        <taxon>Ecdysozoa</taxon>
        <taxon>Nematoda</taxon>
        <taxon>Chromadorea</taxon>
        <taxon>Rhabditida</taxon>
        <taxon>Spirurina</taxon>
        <taxon>Spiruromorpha</taxon>
        <taxon>Filarioidea</taxon>
        <taxon>Onchocercidae</taxon>
        <taxon>Loa</taxon>
    </lineage>
</organism>
<evidence type="ECO:0000313" key="2">
    <source>
        <dbReference type="EMBL" id="EFO13813.1"/>
    </source>
</evidence>
<dbReference type="InParanoid" id="A0A1S0TH92"/>
<dbReference type="CTD" id="9952196"/>
<name>A0A1S0TH92_LOALO</name>
<protein>
    <submittedName>
        <fullName evidence="2">Uncharacterized protein</fullName>
    </submittedName>
</protein>
<evidence type="ECO:0000256" key="1">
    <source>
        <dbReference type="SAM" id="Phobius"/>
    </source>
</evidence>
<dbReference type="KEGG" id="loa:LOAG_14715"/>
<dbReference type="RefSeq" id="XP_003150256.1">
    <property type="nucleotide sequence ID" value="XM_003150208.1"/>
</dbReference>
<proteinExistence type="predicted"/>
<reference evidence="2" key="1">
    <citation type="submission" date="2012-04" db="EMBL/GenBank/DDBJ databases">
        <title>The Genome Sequence of Loa loa.</title>
        <authorList>
            <consortium name="The Broad Institute Genome Sequencing Platform"/>
            <consortium name="Broad Institute Genome Sequencing Center for Infectious Disease"/>
            <person name="Nutman T.B."/>
            <person name="Fink D.L."/>
            <person name="Russ C."/>
            <person name="Young S."/>
            <person name="Zeng Q."/>
            <person name="Gargeya S."/>
            <person name="Alvarado L."/>
            <person name="Berlin A."/>
            <person name="Chapman S.B."/>
            <person name="Chen Z."/>
            <person name="Freedman E."/>
            <person name="Gellesch M."/>
            <person name="Goldberg J."/>
            <person name="Griggs A."/>
            <person name="Gujja S."/>
            <person name="Heilman E.R."/>
            <person name="Heiman D."/>
            <person name="Howarth C."/>
            <person name="Mehta T."/>
            <person name="Neiman D."/>
            <person name="Pearson M."/>
            <person name="Roberts A."/>
            <person name="Saif S."/>
            <person name="Shea T."/>
            <person name="Shenoy N."/>
            <person name="Sisk P."/>
            <person name="Stolte C."/>
            <person name="Sykes S."/>
            <person name="White J."/>
            <person name="Yandava C."/>
            <person name="Haas B."/>
            <person name="Henn M.R."/>
            <person name="Nusbaum C."/>
            <person name="Birren B."/>
        </authorList>
    </citation>
    <scope>NUCLEOTIDE SEQUENCE [LARGE SCALE GENOMIC DNA]</scope>
</reference>
<keyword evidence="1" id="KW-0812">Transmembrane</keyword>
<dbReference type="GeneID" id="9952196"/>
<dbReference type="OrthoDB" id="5831638at2759"/>
<accession>A0A1S0TH92</accession>
<feature type="transmembrane region" description="Helical" evidence="1">
    <location>
        <begin position="100"/>
        <end position="119"/>
    </location>
</feature>
<keyword evidence="1" id="KW-1133">Transmembrane helix</keyword>
<keyword evidence="1" id="KW-0472">Membrane</keyword>
<sequence>MYSNIEMLKTLKSSARNRAAAIKSAFFNSLRFRFQNQNSLKMSVIKIPPPSELKKLFGQPNIKTAEIPYDVLVCTRELCARYLGGAWNTISPEQLRMRPIMLFCNFIICYCTYVCMFVYKCSSSTKIKDQLNK</sequence>